<dbReference type="Proteomes" id="UP001143307">
    <property type="component" value="Unassembled WGS sequence"/>
</dbReference>
<evidence type="ECO:0000259" key="4">
    <source>
        <dbReference type="Pfam" id="PF01593"/>
    </source>
</evidence>
<dbReference type="Gene3D" id="3.50.50.60">
    <property type="entry name" value="FAD/NAD(P)-binding domain"/>
    <property type="match status" value="2"/>
</dbReference>
<keyword evidence="6" id="KW-1185">Reference proteome</keyword>
<dbReference type="InterPro" id="IPR002937">
    <property type="entry name" value="Amino_oxidase"/>
</dbReference>
<evidence type="ECO:0000256" key="2">
    <source>
        <dbReference type="ARBA" id="ARBA00038825"/>
    </source>
</evidence>
<dbReference type="RefSeq" id="WP_279253281.1">
    <property type="nucleotide sequence ID" value="NZ_SHNP01000004.1"/>
</dbReference>
<evidence type="ECO:0000256" key="1">
    <source>
        <dbReference type="ARBA" id="ARBA00037217"/>
    </source>
</evidence>
<comment type="caution">
    <text evidence="5">The sequence shown here is derived from an EMBL/GenBank/DDBJ whole genome shotgun (WGS) entry which is preliminary data.</text>
</comment>
<evidence type="ECO:0000313" key="5">
    <source>
        <dbReference type="EMBL" id="MCX2974529.1"/>
    </source>
</evidence>
<organism evidence="5 6">
    <name type="scientific">Candidatus Seongchinamella marina</name>
    <dbReference type="NCBI Taxonomy" id="2518990"/>
    <lineage>
        <taxon>Bacteria</taxon>
        <taxon>Pseudomonadati</taxon>
        <taxon>Pseudomonadota</taxon>
        <taxon>Gammaproteobacteria</taxon>
        <taxon>Cellvibrionales</taxon>
        <taxon>Halieaceae</taxon>
        <taxon>Seongchinamella</taxon>
    </lineage>
</organism>
<reference evidence="5" key="1">
    <citation type="submission" date="2019-02" db="EMBL/GenBank/DDBJ databases">
        <authorList>
            <person name="Li S.-H."/>
        </authorList>
    </citation>
    <scope>NUCLEOTIDE SEQUENCE</scope>
    <source>
        <strain evidence="5">IMCC8485</strain>
    </source>
</reference>
<evidence type="ECO:0000313" key="6">
    <source>
        <dbReference type="Proteomes" id="UP001143307"/>
    </source>
</evidence>
<dbReference type="PANTHER" id="PTHR10668:SF103">
    <property type="entry name" value="PYRIDINE NUCLEOTIDE-DISULFIDE OXIDOREDUCTASE DOMAIN-CONTAINING PROTEIN 2"/>
    <property type="match status" value="1"/>
</dbReference>
<gene>
    <name evidence="5" type="ORF">EYC87_13125</name>
</gene>
<evidence type="ECO:0000256" key="3">
    <source>
        <dbReference type="ARBA" id="ARBA00040298"/>
    </source>
</evidence>
<dbReference type="Pfam" id="PF01593">
    <property type="entry name" value="Amino_oxidase"/>
    <property type="match status" value="1"/>
</dbReference>
<sequence length="520" mass="55513">MTDYDVLMVGAGHNGLVCAHALAKSGRKVLMLEAGDVAGGCAATREFAPGFSVSSCAQWLTQLSPRVMDSMSLVDHGLQFAARDLASVSLAEDGDHLVLRGAKLEGANISAEDQLAYEDFSARMMRFTKILAKAFSTRAPKLVESNFADRLTLIKLGLGLKLLGKNDMNDLMRIILINMYDVMEENFDHPRLKALLSLDGMLGSHMGPRSPNTVFGYLYRRVGNLFGYDGPAQLRGGMGALADAMVASCKAAGVEIRCGEAVASIDSEAGQVIGVTLASGEQFSGKLVVSNVDPVTTFQHLVGYRNLETGVVRSVSNIRNKSGTAKLHLALSGLPSFAGLSAELTGHRLVIAPDMNYAERAFNAVKYSEYSKEPVMDISIPTVNDPGLAPDGQHVISAIVQFAPHEPEGGWDGHRQAFTDIVLDLLERYAPGIRGLVTASELLTPQDLEKEFGMTGGHWHHGELSLDQVMMMRPFHGANQYSTPVNGLYLCGAGSHPGGGVMGLAGLNAANEIIKRVGAA</sequence>
<name>A0ABT3SWZ8_9GAMM</name>
<proteinExistence type="predicted"/>
<comment type="function">
    <text evidence="1">Probable oxidoreductase that may play a role as regulator of mitochondrial function.</text>
</comment>
<protein>
    <recommendedName>
        <fullName evidence="3">Pyridine nucleotide-disulfide oxidoreductase domain-containing protein 2</fullName>
    </recommendedName>
</protein>
<dbReference type="InterPro" id="IPR036188">
    <property type="entry name" value="FAD/NAD-bd_sf"/>
</dbReference>
<dbReference type="PANTHER" id="PTHR10668">
    <property type="entry name" value="PHYTOENE DEHYDROGENASE"/>
    <property type="match status" value="1"/>
</dbReference>
<dbReference type="EMBL" id="SHNP01000004">
    <property type="protein sequence ID" value="MCX2974529.1"/>
    <property type="molecule type" value="Genomic_DNA"/>
</dbReference>
<feature type="domain" description="Amine oxidase" evidence="4">
    <location>
        <begin position="15"/>
        <end position="514"/>
    </location>
</feature>
<dbReference type="SUPFAM" id="SSF51905">
    <property type="entry name" value="FAD/NAD(P)-binding domain"/>
    <property type="match status" value="1"/>
</dbReference>
<comment type="subunit">
    <text evidence="2">Interacts with COX5B; this interaction may contribute to localize PYROXD2 to the inner face of the inner mitochondrial membrane.</text>
</comment>
<accession>A0ABT3SWZ8</accession>